<dbReference type="Gene3D" id="2.40.280.10">
    <property type="match status" value="1"/>
</dbReference>
<dbReference type="RefSeq" id="WP_133287439.1">
    <property type="nucleotide sequence ID" value="NZ_SMSJ01000004.1"/>
</dbReference>
<comment type="caution">
    <text evidence="4">The sequence shown here is derived from an EMBL/GenBank/DDBJ whole genome shotgun (WGS) entry which is preliminary data.</text>
</comment>
<evidence type="ECO:0000313" key="5">
    <source>
        <dbReference type="Proteomes" id="UP000295096"/>
    </source>
</evidence>
<keyword evidence="5" id="KW-1185">Reference proteome</keyword>
<name>A0A4V3AAJ8_9PROT</name>
<protein>
    <recommendedName>
        <fullName evidence="3">SsrA-binding protein</fullName>
    </recommendedName>
    <alternativeName>
        <fullName evidence="3">Small protein B</fullName>
    </alternativeName>
</protein>
<dbReference type="NCBIfam" id="TIGR00086">
    <property type="entry name" value="smpB"/>
    <property type="match status" value="1"/>
</dbReference>
<comment type="similarity">
    <text evidence="3">Belongs to the SmpB family.</text>
</comment>
<keyword evidence="2 3" id="KW-0694">RNA-binding</keyword>
<dbReference type="AlphaFoldDB" id="A0A4V3AAJ8"/>
<accession>A0A4V3AAJ8</accession>
<organism evidence="4 5">
    <name type="scientific">Dankookia rubra</name>
    <dbReference type="NCBI Taxonomy" id="1442381"/>
    <lineage>
        <taxon>Bacteria</taxon>
        <taxon>Pseudomonadati</taxon>
        <taxon>Pseudomonadota</taxon>
        <taxon>Alphaproteobacteria</taxon>
        <taxon>Acetobacterales</taxon>
        <taxon>Roseomonadaceae</taxon>
        <taxon>Dankookia</taxon>
    </lineage>
</organism>
<keyword evidence="1 3" id="KW-0963">Cytoplasm</keyword>
<evidence type="ECO:0000256" key="1">
    <source>
        <dbReference type="ARBA" id="ARBA00022490"/>
    </source>
</evidence>
<dbReference type="HAMAP" id="MF_00023">
    <property type="entry name" value="SmpB"/>
    <property type="match status" value="1"/>
</dbReference>
<gene>
    <name evidence="3 4" type="primary">smpB</name>
    <name evidence="4" type="ORF">E2C06_04780</name>
</gene>
<dbReference type="Proteomes" id="UP000295096">
    <property type="component" value="Unassembled WGS sequence"/>
</dbReference>
<evidence type="ECO:0000256" key="2">
    <source>
        <dbReference type="ARBA" id="ARBA00022884"/>
    </source>
</evidence>
<dbReference type="InterPro" id="IPR000037">
    <property type="entry name" value="SsrA-bd_prot"/>
</dbReference>
<dbReference type="PANTHER" id="PTHR30308:SF2">
    <property type="entry name" value="SSRA-BINDING PROTEIN"/>
    <property type="match status" value="1"/>
</dbReference>
<dbReference type="GO" id="GO:0070930">
    <property type="term" value="P:trans-translation-dependent protein tagging"/>
    <property type="evidence" value="ECO:0007669"/>
    <property type="project" value="TreeGrafter"/>
</dbReference>
<dbReference type="GO" id="GO:0003723">
    <property type="term" value="F:RNA binding"/>
    <property type="evidence" value="ECO:0007669"/>
    <property type="project" value="UniProtKB-UniRule"/>
</dbReference>
<reference evidence="4 5" key="1">
    <citation type="journal article" date="2016" name="J. Microbiol.">
        <title>Dankookia rubra gen. nov., sp. nov., an alphaproteobacterium isolated from sediment of a shallow stream.</title>
        <authorList>
            <person name="Kim W.H."/>
            <person name="Kim D.H."/>
            <person name="Kang K."/>
            <person name="Ahn T.Y."/>
        </authorList>
    </citation>
    <scope>NUCLEOTIDE SEQUENCE [LARGE SCALE GENOMIC DNA]</scope>
    <source>
        <strain evidence="4 5">JCM30602</strain>
    </source>
</reference>
<dbReference type="NCBIfam" id="NF003843">
    <property type="entry name" value="PRK05422.1"/>
    <property type="match status" value="1"/>
</dbReference>
<dbReference type="GO" id="GO:0070929">
    <property type="term" value="P:trans-translation"/>
    <property type="evidence" value="ECO:0007669"/>
    <property type="project" value="UniProtKB-UniRule"/>
</dbReference>
<comment type="function">
    <text evidence="3">Required for rescue of stalled ribosomes mediated by trans-translation. Binds to transfer-messenger RNA (tmRNA), required for stable association of tmRNA with ribosomes. tmRNA and SmpB together mimic tRNA shape, replacing the anticodon stem-loop with SmpB. tmRNA is encoded by the ssrA gene; the 2 termini fold to resemble tRNA(Ala) and it encodes a 'tag peptide', a short internal open reading frame. During trans-translation Ala-aminoacylated tmRNA acts like a tRNA, entering the A-site of stalled ribosomes, displacing the stalled mRNA. The ribosome then switches to translate the ORF on the tmRNA; the nascent peptide is terminated with the 'tag peptide' encoded by the tmRNA and targeted for degradation. The ribosome is freed to recommence translation, which seems to be the essential function of trans-translation.</text>
</comment>
<proteinExistence type="inferred from homology"/>
<dbReference type="GO" id="GO:0005829">
    <property type="term" value="C:cytosol"/>
    <property type="evidence" value="ECO:0007669"/>
    <property type="project" value="TreeGrafter"/>
</dbReference>
<dbReference type="OrthoDB" id="9805462at2"/>
<dbReference type="CDD" id="cd09294">
    <property type="entry name" value="SmpB"/>
    <property type="match status" value="1"/>
</dbReference>
<dbReference type="PROSITE" id="PS01317">
    <property type="entry name" value="SSRP"/>
    <property type="match status" value="1"/>
</dbReference>
<dbReference type="EMBL" id="SMSJ01000004">
    <property type="protein sequence ID" value="TDH63645.1"/>
    <property type="molecule type" value="Genomic_DNA"/>
</dbReference>
<evidence type="ECO:0000313" key="4">
    <source>
        <dbReference type="EMBL" id="TDH63645.1"/>
    </source>
</evidence>
<dbReference type="SUPFAM" id="SSF74982">
    <property type="entry name" value="Small protein B (SmpB)"/>
    <property type="match status" value="1"/>
</dbReference>
<dbReference type="InterPro" id="IPR020081">
    <property type="entry name" value="SsrA-bd_prot_CS"/>
</dbReference>
<evidence type="ECO:0000256" key="3">
    <source>
        <dbReference type="HAMAP-Rule" id="MF_00023"/>
    </source>
</evidence>
<sequence length="161" mass="17840">MAEPKKKTLISHGIASQNRRARYDYTIGETMEAGLVLVGPEVKSLRAGRATLSEAWAGERDGALYLFGCTIPEWQAGSTVAKFEPGRPRKLLLHKKQVNELIGAIARDGATIVPLQIHFNDKGIAKVVLGVSEGRKKHDKRNAIAERDWARDKARLMRNRG</sequence>
<dbReference type="PANTHER" id="PTHR30308">
    <property type="entry name" value="TMRNA-BINDING COMPONENT OF TRANS-TRANSLATION TAGGING COMPLEX"/>
    <property type="match status" value="1"/>
</dbReference>
<dbReference type="Pfam" id="PF01668">
    <property type="entry name" value="SmpB"/>
    <property type="match status" value="1"/>
</dbReference>
<dbReference type="InterPro" id="IPR023620">
    <property type="entry name" value="SmpB"/>
</dbReference>
<comment type="subcellular location">
    <subcellularLocation>
        <location evidence="3">Cytoplasm</location>
    </subcellularLocation>
    <text evidence="3">The tmRNA-SmpB complex associates with stalled 70S ribosomes.</text>
</comment>